<feature type="transmembrane region" description="Helical" evidence="1">
    <location>
        <begin position="6"/>
        <end position="23"/>
    </location>
</feature>
<keyword evidence="1" id="KW-0812">Transmembrane</keyword>
<keyword evidence="1" id="KW-1133">Transmembrane helix</keyword>
<evidence type="ECO:0000313" key="3">
    <source>
        <dbReference type="Proteomes" id="UP001375370"/>
    </source>
</evidence>
<reference evidence="2 3" key="1">
    <citation type="submission" date="2024-03" db="EMBL/GenBank/DDBJ databases">
        <title>A Dehalogenimonas Isolated from Estuarine Sediments Dihaloeliminates Chlorinated Alkanes.</title>
        <authorList>
            <person name="Yang Y."/>
            <person name="Wang H."/>
        </authorList>
    </citation>
    <scope>NUCLEOTIDE SEQUENCE [LARGE SCALE GENOMIC DNA]</scope>
    <source>
        <strain evidence="2 3">W</strain>
    </source>
</reference>
<evidence type="ECO:0000256" key="1">
    <source>
        <dbReference type="SAM" id="Phobius"/>
    </source>
</evidence>
<dbReference type="Proteomes" id="UP001375370">
    <property type="component" value="Chromosome"/>
</dbReference>
<feature type="transmembrane region" description="Helical" evidence="1">
    <location>
        <begin position="30"/>
        <end position="51"/>
    </location>
</feature>
<dbReference type="RefSeq" id="WP_338738784.1">
    <property type="nucleotide sequence ID" value="NZ_CP146612.1"/>
</dbReference>
<protein>
    <submittedName>
        <fullName evidence="2">Dehalogenase</fullName>
    </submittedName>
</protein>
<name>A0ABZ2J8T8_9CHLR</name>
<proteinExistence type="predicted"/>
<feature type="transmembrane region" description="Helical" evidence="1">
    <location>
        <begin position="63"/>
        <end position="85"/>
    </location>
</feature>
<gene>
    <name evidence="2" type="ORF">V8247_03435</name>
</gene>
<accession>A0ABZ2J8T8</accession>
<keyword evidence="1" id="KW-0472">Membrane</keyword>
<evidence type="ECO:0000313" key="2">
    <source>
        <dbReference type="EMBL" id="WWX26029.1"/>
    </source>
</evidence>
<sequence>MEWIIFAFIFGAALVWFIVWLRNKQLSLKWYEWLVGGLGILLLIGSVQHYLGSLREDYATPGAIGALIFGLPALILLALAWQLVVRRTKTQPN</sequence>
<dbReference type="EMBL" id="CP146612">
    <property type="protein sequence ID" value="WWX26029.1"/>
    <property type="molecule type" value="Genomic_DNA"/>
</dbReference>
<keyword evidence="3" id="KW-1185">Reference proteome</keyword>
<organism evidence="2 3">
    <name type="scientific">Candidatus Dehalogenimonas loeffleri</name>
    <dbReference type="NCBI Taxonomy" id="3127115"/>
    <lineage>
        <taxon>Bacteria</taxon>
        <taxon>Bacillati</taxon>
        <taxon>Chloroflexota</taxon>
        <taxon>Dehalococcoidia</taxon>
        <taxon>Dehalococcoidales</taxon>
        <taxon>Dehalococcoidaceae</taxon>
        <taxon>Dehalogenimonas</taxon>
    </lineage>
</organism>